<dbReference type="InterPro" id="IPR001245">
    <property type="entry name" value="Ser-Thr/Tyr_kinase_cat_dom"/>
</dbReference>
<dbReference type="PANTHER" id="PTHR48007:SF77">
    <property type="entry name" value="PROTEIN KINASE DOMAIN-CONTAINING PROTEIN"/>
    <property type="match status" value="1"/>
</dbReference>
<evidence type="ECO:0000256" key="18">
    <source>
        <dbReference type="ARBA" id="ARBA00047899"/>
    </source>
</evidence>
<keyword evidence="3" id="KW-1003">Cell membrane</keyword>
<evidence type="ECO:0000313" key="22">
    <source>
        <dbReference type="Proteomes" id="UP001371456"/>
    </source>
</evidence>
<dbReference type="EMBL" id="JBANQN010000001">
    <property type="protein sequence ID" value="KAK6802313.1"/>
    <property type="molecule type" value="Genomic_DNA"/>
</dbReference>
<dbReference type="Pfam" id="PF00069">
    <property type="entry name" value="Pkinase"/>
    <property type="match status" value="1"/>
</dbReference>
<dbReference type="InterPro" id="IPR000719">
    <property type="entry name" value="Prot_kinase_dom"/>
</dbReference>
<keyword evidence="5" id="KW-0597">Phosphoprotein</keyword>
<evidence type="ECO:0000256" key="11">
    <source>
        <dbReference type="ARBA" id="ARBA00022741"/>
    </source>
</evidence>
<keyword evidence="7" id="KW-0808">Transferase</keyword>
<reference evidence="21 22" key="1">
    <citation type="submission" date="2024-02" db="EMBL/GenBank/DDBJ databases">
        <title>de novo genome assembly of Solanum bulbocastanum strain 11H21.</title>
        <authorList>
            <person name="Hosaka A.J."/>
        </authorList>
    </citation>
    <scope>NUCLEOTIDE SEQUENCE [LARGE SCALE GENOMIC DNA]</scope>
    <source>
        <tissue evidence="21">Young leaves</tissue>
    </source>
</reference>
<evidence type="ECO:0000256" key="19">
    <source>
        <dbReference type="ARBA" id="ARBA00048679"/>
    </source>
</evidence>
<evidence type="ECO:0000256" key="10">
    <source>
        <dbReference type="ARBA" id="ARBA00022737"/>
    </source>
</evidence>
<comment type="subcellular location">
    <subcellularLocation>
        <location evidence="1">Cell membrane</location>
        <topology evidence="1">Single-pass membrane protein</topology>
    </subcellularLocation>
</comment>
<evidence type="ECO:0000256" key="7">
    <source>
        <dbReference type="ARBA" id="ARBA00022679"/>
    </source>
</evidence>
<keyword evidence="8" id="KW-0812">Transmembrane</keyword>
<comment type="caution">
    <text evidence="21">The sequence shown here is derived from an EMBL/GenBank/DDBJ whole genome shotgun (WGS) entry which is preliminary data.</text>
</comment>
<gene>
    <name evidence="21" type="ORF">RDI58_000093</name>
</gene>
<keyword evidence="9" id="KW-0732">Signal</keyword>
<evidence type="ECO:0000256" key="12">
    <source>
        <dbReference type="ARBA" id="ARBA00022777"/>
    </source>
</evidence>
<keyword evidence="15" id="KW-0472">Membrane</keyword>
<name>A0AAN8U5H9_SOLBU</name>
<dbReference type="AlphaFoldDB" id="A0AAN8U5H9"/>
<evidence type="ECO:0000256" key="5">
    <source>
        <dbReference type="ARBA" id="ARBA00022553"/>
    </source>
</evidence>
<keyword evidence="22" id="KW-1185">Reference proteome</keyword>
<evidence type="ECO:0000313" key="21">
    <source>
        <dbReference type="EMBL" id="KAK6802313.1"/>
    </source>
</evidence>
<comment type="catalytic activity">
    <reaction evidence="19">
        <text>L-seryl-[protein] + ATP = O-phospho-L-seryl-[protein] + ADP + H(+)</text>
        <dbReference type="Rhea" id="RHEA:17989"/>
        <dbReference type="Rhea" id="RHEA-COMP:9863"/>
        <dbReference type="Rhea" id="RHEA-COMP:11604"/>
        <dbReference type="ChEBI" id="CHEBI:15378"/>
        <dbReference type="ChEBI" id="CHEBI:29999"/>
        <dbReference type="ChEBI" id="CHEBI:30616"/>
        <dbReference type="ChEBI" id="CHEBI:83421"/>
        <dbReference type="ChEBI" id="CHEBI:456216"/>
        <dbReference type="EC" id="2.7.11.1"/>
    </reaction>
</comment>
<dbReference type="EC" id="2.7.11.1" evidence="2"/>
<dbReference type="Pfam" id="PF07714">
    <property type="entry name" value="PK_Tyr_Ser-Thr"/>
    <property type="match status" value="1"/>
</dbReference>
<proteinExistence type="predicted"/>
<evidence type="ECO:0000256" key="1">
    <source>
        <dbReference type="ARBA" id="ARBA00004162"/>
    </source>
</evidence>
<evidence type="ECO:0000256" key="8">
    <source>
        <dbReference type="ARBA" id="ARBA00022692"/>
    </source>
</evidence>
<evidence type="ECO:0000259" key="20">
    <source>
        <dbReference type="PROSITE" id="PS50011"/>
    </source>
</evidence>
<evidence type="ECO:0000256" key="6">
    <source>
        <dbReference type="ARBA" id="ARBA00022614"/>
    </source>
</evidence>
<organism evidence="21 22">
    <name type="scientific">Solanum bulbocastanum</name>
    <name type="common">Wild potato</name>
    <dbReference type="NCBI Taxonomy" id="147425"/>
    <lineage>
        <taxon>Eukaryota</taxon>
        <taxon>Viridiplantae</taxon>
        <taxon>Streptophyta</taxon>
        <taxon>Embryophyta</taxon>
        <taxon>Tracheophyta</taxon>
        <taxon>Spermatophyta</taxon>
        <taxon>Magnoliopsida</taxon>
        <taxon>eudicotyledons</taxon>
        <taxon>Gunneridae</taxon>
        <taxon>Pentapetalae</taxon>
        <taxon>asterids</taxon>
        <taxon>lamiids</taxon>
        <taxon>Solanales</taxon>
        <taxon>Solanaceae</taxon>
        <taxon>Solanoideae</taxon>
        <taxon>Solaneae</taxon>
        <taxon>Solanum</taxon>
    </lineage>
</organism>
<evidence type="ECO:0000256" key="14">
    <source>
        <dbReference type="ARBA" id="ARBA00022989"/>
    </source>
</evidence>
<evidence type="ECO:0000256" key="3">
    <source>
        <dbReference type="ARBA" id="ARBA00022475"/>
    </source>
</evidence>
<dbReference type="FunFam" id="1.10.510.10:FF:000358">
    <property type="entry name" value="Putative leucine-rich repeat receptor-like serine/threonine-protein kinase"/>
    <property type="match status" value="1"/>
</dbReference>
<evidence type="ECO:0000256" key="2">
    <source>
        <dbReference type="ARBA" id="ARBA00012513"/>
    </source>
</evidence>
<dbReference type="GO" id="GO:0004674">
    <property type="term" value="F:protein serine/threonine kinase activity"/>
    <property type="evidence" value="ECO:0007669"/>
    <property type="project" value="UniProtKB-KW"/>
</dbReference>
<keyword evidence="6" id="KW-0433">Leucine-rich repeat</keyword>
<dbReference type="GO" id="GO:0005886">
    <property type="term" value="C:plasma membrane"/>
    <property type="evidence" value="ECO:0007669"/>
    <property type="project" value="UniProtKB-SubCell"/>
</dbReference>
<keyword evidence="14" id="KW-1133">Transmembrane helix</keyword>
<evidence type="ECO:0000256" key="15">
    <source>
        <dbReference type="ARBA" id="ARBA00023136"/>
    </source>
</evidence>
<keyword evidence="17" id="KW-0325">Glycoprotein</keyword>
<keyword evidence="4" id="KW-0723">Serine/threonine-protein kinase</keyword>
<dbReference type="PANTHER" id="PTHR48007">
    <property type="entry name" value="LEUCINE-RICH REPEAT RECEPTOR-LIKE PROTEIN KINASE PXC1"/>
    <property type="match status" value="1"/>
</dbReference>
<comment type="catalytic activity">
    <reaction evidence="18">
        <text>L-threonyl-[protein] + ATP = O-phospho-L-threonyl-[protein] + ADP + H(+)</text>
        <dbReference type="Rhea" id="RHEA:46608"/>
        <dbReference type="Rhea" id="RHEA-COMP:11060"/>
        <dbReference type="Rhea" id="RHEA-COMP:11605"/>
        <dbReference type="ChEBI" id="CHEBI:15378"/>
        <dbReference type="ChEBI" id="CHEBI:30013"/>
        <dbReference type="ChEBI" id="CHEBI:30616"/>
        <dbReference type="ChEBI" id="CHEBI:61977"/>
        <dbReference type="ChEBI" id="CHEBI:456216"/>
        <dbReference type="EC" id="2.7.11.1"/>
    </reaction>
</comment>
<dbReference type="Gene3D" id="1.10.510.10">
    <property type="entry name" value="Transferase(Phosphotransferase) domain 1"/>
    <property type="match status" value="2"/>
</dbReference>
<evidence type="ECO:0000256" key="13">
    <source>
        <dbReference type="ARBA" id="ARBA00022840"/>
    </source>
</evidence>
<feature type="domain" description="Protein kinase" evidence="20">
    <location>
        <begin position="30"/>
        <end position="309"/>
    </location>
</feature>
<evidence type="ECO:0000256" key="17">
    <source>
        <dbReference type="ARBA" id="ARBA00023180"/>
    </source>
</evidence>
<accession>A0AAN8U5H9</accession>
<dbReference type="InterPro" id="IPR011009">
    <property type="entry name" value="Kinase-like_dom_sf"/>
</dbReference>
<keyword evidence="13" id="KW-0067">ATP-binding</keyword>
<evidence type="ECO:0000256" key="9">
    <source>
        <dbReference type="ARBA" id="ARBA00022729"/>
    </source>
</evidence>
<sequence length="470" mass="53467">MAQSQTTFVNQKLMFFGNTKEKYDLVDLLRSEAMLLGKGTFGSSYKAELENGKIVFVKRLKDCCLVQEEFKKKIQELAQLSNHHESLLPLRAYYYSKDEKLLVFDYMPMSSLASPLHINGETKRSQLTWKVRTRIAYEVARGLEFLHAQGPSVYHGNIRSSNVLLTNSFDVRLSDHGLFRLFMSNPTLSLNRGYQAPEVGYAYDISKKSDVYSFGVLLLEILTGNAPLDTIGKNKGIDLPSWVRIMFQEKPIIDVFDKNMVQHYQEFGDQMVQLLELAICFNGETKRSQLTWKVRTRIAYEVARGLEFLHAQGPSVYHGNIRSSNVLLTNSFDVCLSDHGLFRLFMSNPTLSLNGGYQAPEVGYAYDISKKLDVYSFGVMLLEILTGNAPLDTIGKNKGIDLPSWVRIMFQEKPIIDVFDKNMVQHYQEFGDQMVQLLELAICCTSKNPTKRPSIIAVANQIKRTCSFKS</sequence>
<keyword evidence="16" id="KW-0675">Receptor</keyword>
<dbReference type="SUPFAM" id="SSF56112">
    <property type="entry name" value="Protein kinase-like (PK-like)"/>
    <property type="match status" value="2"/>
</dbReference>
<dbReference type="PROSITE" id="PS50011">
    <property type="entry name" value="PROTEIN_KINASE_DOM"/>
    <property type="match status" value="1"/>
</dbReference>
<keyword evidence="10" id="KW-0677">Repeat</keyword>
<protein>
    <recommendedName>
        <fullName evidence="2">non-specific serine/threonine protein kinase</fullName>
        <ecNumber evidence="2">2.7.11.1</ecNumber>
    </recommendedName>
</protein>
<dbReference type="GO" id="GO:0005524">
    <property type="term" value="F:ATP binding"/>
    <property type="evidence" value="ECO:0007669"/>
    <property type="project" value="UniProtKB-KW"/>
</dbReference>
<dbReference type="InterPro" id="IPR046959">
    <property type="entry name" value="PRK1-6/SRF4-like"/>
</dbReference>
<evidence type="ECO:0000256" key="4">
    <source>
        <dbReference type="ARBA" id="ARBA00022527"/>
    </source>
</evidence>
<dbReference type="Proteomes" id="UP001371456">
    <property type="component" value="Unassembled WGS sequence"/>
</dbReference>
<keyword evidence="12" id="KW-0418">Kinase</keyword>
<evidence type="ECO:0000256" key="16">
    <source>
        <dbReference type="ARBA" id="ARBA00023170"/>
    </source>
</evidence>
<keyword evidence="11" id="KW-0547">Nucleotide-binding</keyword>
<dbReference type="Gene3D" id="3.30.200.20">
    <property type="entry name" value="Phosphorylase Kinase, domain 1"/>
    <property type="match status" value="1"/>
</dbReference>